<dbReference type="Gene3D" id="3.40.50.300">
    <property type="entry name" value="P-loop containing nucleotide triphosphate hydrolases"/>
    <property type="match status" value="1"/>
</dbReference>
<gene>
    <name evidence="2" type="ORF">MOV92_16510</name>
</gene>
<accession>A0ABY3XBG0</accession>
<protein>
    <recommendedName>
        <fullName evidence="1">AAA+ ATPase domain-containing protein</fullName>
    </recommendedName>
</protein>
<proteinExistence type="predicted"/>
<dbReference type="Pfam" id="PF20720">
    <property type="entry name" value="nSTAND3"/>
    <property type="match status" value="1"/>
</dbReference>
<dbReference type="SUPFAM" id="SSF52540">
    <property type="entry name" value="P-loop containing nucleoside triphosphate hydrolases"/>
    <property type="match status" value="1"/>
</dbReference>
<reference evidence="2 3" key="1">
    <citation type="submission" date="2022-03" db="EMBL/GenBank/DDBJ databases">
        <title>Complete genome sequence of Lysobacter capsici VKM B-2533 and Lysobacter gummosus 10.1.1, promising sources of lytic agents.</title>
        <authorList>
            <person name="Tarlachkov S.V."/>
            <person name="Kudryakova I.V."/>
            <person name="Afoshin A.S."/>
            <person name="Leontyevskaya E.A."/>
            <person name="Leontyevskaya N.V."/>
        </authorList>
    </citation>
    <scope>NUCLEOTIDE SEQUENCE [LARGE SCALE GENOMIC DNA]</scope>
    <source>
        <strain evidence="2 3">10.1.1</strain>
    </source>
</reference>
<dbReference type="SMART" id="SM00382">
    <property type="entry name" value="AAA"/>
    <property type="match status" value="1"/>
</dbReference>
<sequence length="762" mass="86337">MYDFKTLSYADFEDLTRDLVGEALSLNFEGFCPGPDGGIDGRHAMGGQTTILQAKHYAGSSFSQLKSEMRRARATIDCLIADRYLLVTSCPLTPANKIELAEIIGTKLKQSADILGPEDLNAMLRRYPSIEKSHIKLWLSSAAVLDRIIRSVHYDFAAQSREEMEEKVKVYVPNPSFNESFDKLEKHHVLIISGPPGVGKSTLAEMLSYSYIGKDWEYIPIRSLDDGFSALNDSRHRVYYFDDFLGQIALDPKTLAAKDSELARFIRKIRSTGNARFIMTTRAYIFEEARRLSDHLADPQLDMNKYILDVGIYTRRIRARILYNHLLARSTPLSFVQALILSGELPSIIDHPNYNPRVIEWMTDVNRLQNVAPDEYVGTFMGALDNPHNLWDTAFRTHLKPHCQHLLIALFFMQQYGADLDDLRIAYDALHAVLCEKHRLSSTPKDFVESIRILEGGFIALTGRSASFVNPSLRDYLSDYLSDFALLRTIAPTAQSARWARNLWRHAQAIDLGDGQHRQLVLSLVPVAESFRSIPLFRQSHQDPNSLETRDLQNAERIRVILEWWLVTGEKSLAASALAYAENPAEPFRSWRDLEDMTNIFLDLSEAEYDSLPDRKKLLAVLEKTLIRFLQEGLSGEELTQMAAAVDAADGLLSDHAKLDVADGIRYQIEHTSSMSYQTESLSELDDYGRALKRLARHSNISMTELSHALSLLDDRRDEIELTIHQIPSPSVSRVAGAEPEIFSDVDLSNLFSPLLFRQHDQ</sequence>
<feature type="domain" description="AAA+ ATPase" evidence="1">
    <location>
        <begin position="186"/>
        <end position="355"/>
    </location>
</feature>
<organism evidence="2 3">
    <name type="scientific">Lysobacter gummosus</name>
    <dbReference type="NCBI Taxonomy" id="262324"/>
    <lineage>
        <taxon>Bacteria</taxon>
        <taxon>Pseudomonadati</taxon>
        <taxon>Pseudomonadota</taxon>
        <taxon>Gammaproteobacteria</taxon>
        <taxon>Lysobacterales</taxon>
        <taxon>Lysobacteraceae</taxon>
        <taxon>Lysobacter</taxon>
    </lineage>
</organism>
<keyword evidence="3" id="KW-1185">Reference proteome</keyword>
<name>A0ABY3XBG0_9GAMM</name>
<evidence type="ECO:0000313" key="3">
    <source>
        <dbReference type="Proteomes" id="UP000829194"/>
    </source>
</evidence>
<dbReference type="InterPro" id="IPR003593">
    <property type="entry name" value="AAA+_ATPase"/>
</dbReference>
<dbReference type="Proteomes" id="UP000829194">
    <property type="component" value="Chromosome"/>
</dbReference>
<evidence type="ECO:0000313" key="2">
    <source>
        <dbReference type="EMBL" id="UNP28092.1"/>
    </source>
</evidence>
<dbReference type="RefSeq" id="WP_148648960.1">
    <property type="nucleotide sequence ID" value="NZ_CP011131.1"/>
</dbReference>
<evidence type="ECO:0000259" key="1">
    <source>
        <dbReference type="SMART" id="SM00382"/>
    </source>
</evidence>
<dbReference type="InterPro" id="IPR027417">
    <property type="entry name" value="P-loop_NTPase"/>
</dbReference>
<dbReference type="InterPro" id="IPR049050">
    <property type="entry name" value="nSTAND3"/>
</dbReference>
<dbReference type="EMBL" id="CP093547">
    <property type="protein sequence ID" value="UNP28092.1"/>
    <property type="molecule type" value="Genomic_DNA"/>
</dbReference>